<feature type="compositionally biased region" description="Basic and acidic residues" evidence="1">
    <location>
        <begin position="892"/>
        <end position="912"/>
    </location>
</feature>
<evidence type="ECO:0000313" key="2">
    <source>
        <dbReference type="EMBL" id="OQO01584.1"/>
    </source>
</evidence>
<feature type="region of interest" description="Disordered" evidence="1">
    <location>
        <begin position="815"/>
        <end position="840"/>
    </location>
</feature>
<dbReference type="Proteomes" id="UP000192596">
    <property type="component" value="Unassembled WGS sequence"/>
</dbReference>
<dbReference type="STRING" id="1507870.A0A1V8SRD4"/>
<dbReference type="InParanoid" id="A0A1V8SRD4"/>
<comment type="caution">
    <text evidence="2">The sequence shown here is derived from an EMBL/GenBank/DDBJ whole genome shotgun (WGS) entry which is preliminary data.</text>
</comment>
<dbReference type="AlphaFoldDB" id="A0A1V8SRD4"/>
<dbReference type="OrthoDB" id="5428038at2759"/>
<feature type="compositionally biased region" description="Polar residues" evidence="1">
    <location>
        <begin position="859"/>
        <end position="876"/>
    </location>
</feature>
<accession>A0A1V8SRD4</accession>
<feature type="region of interest" description="Disordered" evidence="1">
    <location>
        <begin position="859"/>
        <end position="935"/>
    </location>
</feature>
<dbReference type="EMBL" id="NAJO01000030">
    <property type="protein sequence ID" value="OQO01584.1"/>
    <property type="molecule type" value="Genomic_DNA"/>
</dbReference>
<evidence type="ECO:0000313" key="3">
    <source>
        <dbReference type="Proteomes" id="UP000192596"/>
    </source>
</evidence>
<evidence type="ECO:0000256" key="1">
    <source>
        <dbReference type="SAM" id="MobiDB-lite"/>
    </source>
</evidence>
<keyword evidence="3" id="KW-1185">Reference proteome</keyword>
<proteinExistence type="predicted"/>
<organism evidence="2 3">
    <name type="scientific">Cryoendolithus antarcticus</name>
    <dbReference type="NCBI Taxonomy" id="1507870"/>
    <lineage>
        <taxon>Eukaryota</taxon>
        <taxon>Fungi</taxon>
        <taxon>Dikarya</taxon>
        <taxon>Ascomycota</taxon>
        <taxon>Pezizomycotina</taxon>
        <taxon>Dothideomycetes</taxon>
        <taxon>Dothideomycetidae</taxon>
        <taxon>Cladosporiales</taxon>
        <taxon>Cladosporiaceae</taxon>
        <taxon>Cryoendolithus</taxon>
    </lineage>
</organism>
<protein>
    <submittedName>
        <fullName evidence="2">Uncharacterized protein</fullName>
    </submittedName>
</protein>
<gene>
    <name evidence="2" type="ORF">B0A48_12620</name>
</gene>
<sequence>MFESLGIAEAVPPLKLYLEYLHGQQHMPPTLYARLPPSTNGLHIWISDDLLAEAFNSYLRVSPAYRRYGSHVPGPLEARRRTARRRMGGGLAAVGTPPPPDMGALFGLGVATKQPSWSWQAPAPPSSVVWRPPVPAKAPPWTSAAPSSPAAEHELESHNQQVVEMTAVEASQESFEDVLEACTTADQTENDVDGLVHFLNSPANEPDAMNTLRLVEWLGGQAISDRILTNLCTLLMDKLKLDTIGCDEFVSILDLLPSLGVETSRQLHSIAMHSLYMNVWHALSFSWRRDLLIVNGLLKAINASAVDINMCTFGLDVLTASTELLSAKDLTLPLTSSIRAIVSADLVAAERMRFIDKLVAVLDQFGDHNCLDTLTLATWTRHIGHSDTDIAVRKATCSAWLQILRMCRHTSSHDARWDAVYAELAPLFRPSELADHFKGVRSIDFARLLLDSWLPHADLANFGRLTKDTIQDAGMFRVLRGPQSTLTAATLPSLLNTFDQLCEQELADGPDTKLTHPLALLLSAFALHEIDYTAIAAEIMQTCKLMYAPAQLHNTFSAIFHCRELSISKEIALNLLQHFLKVNEPTRALNIFIVVPSISIADCPELPKALIAVGKTDVDLIAKFQHRQPEILALGKRSAATLTAPQTHTDAIRLLAHELSRSNALNARTALRRVWMCYRYLRDRGAHMSLLMSRALVHAGIVRFFREGRVVPQMRIDWVLKTVEEVEGEVMAAEVRALVYLIQRKTSLRSTDASKNQTLKRLPSKDIAATRWRLKVWAKERPERIFNENDAIMSYTIPSGERVLDVSQFETAVWSDQRPKDMSTIPQDGRPTATGATQSAGVAQTYNYNPRAAQCTTTPTIVDRPSSQPEQLNPTSLDAPPHDHTSSYAPRTADEAREHCVKDGRDTRDHTPDLLLESPRSRQPAITPTSPFRNLDAERDAESFESALALDFLAESIDSLEANATPPKMLFHPPVSASIGVRRLVSFADTKLSPDLQTLLSCRNSEDNLQERQVDDKSRSELSSHKTPIIEVTYGESVAVTPPDRLASESLIRVGAVLEADSCARLENQLDESARPVEIADVTQAVEQPEAAVASRDVEVSKRIAVKKYLASIERRQLTRKKPRDTITPYRRVSSLTGIRAP</sequence>
<name>A0A1V8SRD4_9PEZI</name>
<reference evidence="3" key="1">
    <citation type="submission" date="2017-03" db="EMBL/GenBank/DDBJ databases">
        <title>Genomes of endolithic fungi from Antarctica.</title>
        <authorList>
            <person name="Coleine C."/>
            <person name="Masonjones S."/>
            <person name="Stajich J.E."/>
        </authorList>
    </citation>
    <scope>NUCLEOTIDE SEQUENCE [LARGE SCALE GENOMIC DNA]</scope>
    <source>
        <strain evidence="3">CCFEE 5527</strain>
    </source>
</reference>